<dbReference type="InterPro" id="IPR041078">
    <property type="entry name" value="Plavaka"/>
</dbReference>
<evidence type="ECO:0000313" key="3">
    <source>
        <dbReference type="Proteomes" id="UP001385951"/>
    </source>
</evidence>
<accession>A0AAW0FK27</accession>
<organism evidence="2 3">
    <name type="scientific">Cerrena zonata</name>
    <dbReference type="NCBI Taxonomy" id="2478898"/>
    <lineage>
        <taxon>Eukaryota</taxon>
        <taxon>Fungi</taxon>
        <taxon>Dikarya</taxon>
        <taxon>Basidiomycota</taxon>
        <taxon>Agaricomycotina</taxon>
        <taxon>Agaricomycetes</taxon>
        <taxon>Polyporales</taxon>
        <taxon>Cerrenaceae</taxon>
        <taxon>Cerrena</taxon>
    </lineage>
</organism>
<evidence type="ECO:0000313" key="2">
    <source>
        <dbReference type="EMBL" id="KAK7677686.1"/>
    </source>
</evidence>
<feature type="compositionally biased region" description="Acidic residues" evidence="1">
    <location>
        <begin position="127"/>
        <end position="136"/>
    </location>
</feature>
<dbReference type="Proteomes" id="UP001385951">
    <property type="component" value="Unassembled WGS sequence"/>
</dbReference>
<gene>
    <name evidence="2" type="ORF">QCA50_019377</name>
</gene>
<dbReference type="AlphaFoldDB" id="A0AAW0FK27"/>
<sequence length="407" mass="46316">MSTTYRCKCLRVFWNNSAYWRHLSTSQLPQCHSEYLRLLHVEHPKGDSGEDAMASSPSHSPEPIPPEDQLPSDPNSISQDEDALYFDSDSQDQDLPPEFGGDGDDTSDTSSIFGENQDEQSNHDSDSDIDPDDHIEYDEDDEDYIWEPPMVNFNVAATPSNSGTVANPDRLSFTGRQNIENHLRQKITVEKFTDKYPSSHAGASITNNLSQATSYAKYGSYISNSNNNPYAPFSDKTNWEIARWAKLRGPGSNAFSELLSIDGLAEKLNLTFKNTHELNHIIDEYIPGRPSFRCKPIYLDNEPLDLYYRPIIACIRSLFGDAEFARYLIFLPERHYADPDTTVRLWHDMHTGKWWWNTQKDLYNHGAKNATIIPIIISSDKTQLTMFNGKAAYPVYLTIGNLPKEIR</sequence>
<proteinExistence type="predicted"/>
<evidence type="ECO:0000256" key="1">
    <source>
        <dbReference type="SAM" id="MobiDB-lite"/>
    </source>
</evidence>
<feature type="compositionally biased region" description="Acidic residues" evidence="1">
    <location>
        <begin position="79"/>
        <end position="92"/>
    </location>
</feature>
<dbReference type="EMBL" id="JASBNA010000084">
    <property type="protein sequence ID" value="KAK7677686.1"/>
    <property type="molecule type" value="Genomic_DNA"/>
</dbReference>
<dbReference type="Pfam" id="PF18759">
    <property type="entry name" value="Plavaka"/>
    <property type="match status" value="1"/>
</dbReference>
<protein>
    <submittedName>
        <fullName evidence="2">Uncharacterized protein</fullName>
    </submittedName>
</protein>
<reference evidence="2 3" key="1">
    <citation type="submission" date="2022-09" db="EMBL/GenBank/DDBJ databases">
        <authorList>
            <person name="Palmer J.M."/>
        </authorList>
    </citation>
    <scope>NUCLEOTIDE SEQUENCE [LARGE SCALE GENOMIC DNA]</scope>
    <source>
        <strain evidence="2 3">DSM 7382</strain>
    </source>
</reference>
<comment type="caution">
    <text evidence="2">The sequence shown here is derived from an EMBL/GenBank/DDBJ whole genome shotgun (WGS) entry which is preliminary data.</text>
</comment>
<feature type="region of interest" description="Disordered" evidence="1">
    <location>
        <begin position="44"/>
        <end position="136"/>
    </location>
</feature>
<keyword evidence="3" id="KW-1185">Reference proteome</keyword>
<name>A0AAW0FK27_9APHY</name>